<feature type="domain" description="DUF4232" evidence="2">
    <location>
        <begin position="100"/>
        <end position="226"/>
    </location>
</feature>
<protein>
    <submittedName>
        <fullName evidence="3">DUF4232 domain-containing protein</fullName>
    </submittedName>
</protein>
<dbReference type="EMBL" id="JAVREQ010000003">
    <property type="protein sequence ID" value="MDT0378308.1"/>
    <property type="molecule type" value="Genomic_DNA"/>
</dbReference>
<evidence type="ECO:0000313" key="4">
    <source>
        <dbReference type="Proteomes" id="UP001183414"/>
    </source>
</evidence>
<dbReference type="Proteomes" id="UP001183414">
    <property type="component" value="Unassembled WGS sequence"/>
</dbReference>
<feature type="region of interest" description="Disordered" evidence="1">
    <location>
        <begin position="43"/>
        <end position="82"/>
    </location>
</feature>
<evidence type="ECO:0000259" key="2">
    <source>
        <dbReference type="Pfam" id="PF14016"/>
    </source>
</evidence>
<accession>A0ABU2NQ17</accession>
<proteinExistence type="predicted"/>
<keyword evidence="4" id="KW-1185">Reference proteome</keyword>
<dbReference type="RefSeq" id="WP_311672211.1">
    <property type="nucleotide sequence ID" value="NZ_JAVREQ010000003.1"/>
</dbReference>
<comment type="caution">
    <text evidence="3">The sequence shown here is derived from an EMBL/GenBank/DDBJ whole genome shotgun (WGS) entry which is preliminary data.</text>
</comment>
<dbReference type="Pfam" id="PF14016">
    <property type="entry name" value="DUF4232"/>
    <property type="match status" value="1"/>
</dbReference>
<organism evidence="3 4">
    <name type="scientific">Streptomyces hazeniae</name>
    <dbReference type="NCBI Taxonomy" id="3075538"/>
    <lineage>
        <taxon>Bacteria</taxon>
        <taxon>Bacillati</taxon>
        <taxon>Actinomycetota</taxon>
        <taxon>Actinomycetes</taxon>
        <taxon>Kitasatosporales</taxon>
        <taxon>Streptomycetaceae</taxon>
        <taxon>Streptomyces</taxon>
    </lineage>
</organism>
<sequence>MDGDAMTGDGRRRTVRRSGFGRASVTLGVVAALAWSVTACGTDDAGADTSASSVSAGEGGGRGTESPPGGSGKGEDGAAAAGGGGALDGTGAGADGLVRCAAKDLKPAVAQADAAAGNVYYDLKLTNVGEGACELRGFPGVSLIQRDGGEIGEPADREGEQGTVVELEPGQAAQATLHTVNKGVAEAGCWKRPDLLKVYPPDSLDALTLRTDAVRVCGDTFTVGALSASS</sequence>
<dbReference type="InterPro" id="IPR025326">
    <property type="entry name" value="DUF4232"/>
</dbReference>
<evidence type="ECO:0000256" key="1">
    <source>
        <dbReference type="SAM" id="MobiDB-lite"/>
    </source>
</evidence>
<name>A0ABU2NQ17_9ACTN</name>
<reference evidence="4" key="1">
    <citation type="submission" date="2023-07" db="EMBL/GenBank/DDBJ databases">
        <title>30 novel species of actinomycetes from the DSMZ collection.</title>
        <authorList>
            <person name="Nouioui I."/>
        </authorList>
    </citation>
    <scope>NUCLEOTIDE SEQUENCE [LARGE SCALE GENOMIC DNA]</scope>
    <source>
        <strain evidence="4">DSM 42041</strain>
    </source>
</reference>
<gene>
    <name evidence="3" type="ORF">RM572_05880</name>
</gene>
<evidence type="ECO:0000313" key="3">
    <source>
        <dbReference type="EMBL" id="MDT0378308.1"/>
    </source>
</evidence>